<sequence>MDNESRLTRREEDELLKYAHVKKETLKYYAIRYRGYPDELPFVFLQKAVGARHVRTRMTEITFEFERDNIQVCREGDYIVLCEDGQSEILSESEYRERFIQLNDLSYQSHNSKRR</sequence>
<organism evidence="1">
    <name type="scientific">Burkholderia phage vB_BgluM-SURPRISE13</name>
    <dbReference type="NCBI Taxonomy" id="3159457"/>
    <lineage>
        <taxon>Viruses</taxon>
    </lineage>
</organism>
<reference evidence="1" key="1">
    <citation type="submission" date="2024-05" db="EMBL/GenBank/DDBJ databases">
        <title>Isolation and characterization of the novel Burkholderia jumbo bacteriophage Surprise13.</title>
        <authorList>
            <person name="Supina B.S.I."/>
            <person name="Dennis J."/>
        </authorList>
    </citation>
    <scope>NUCLEOTIDE SEQUENCE</scope>
</reference>
<proteinExistence type="predicted"/>
<name>A0AAU7PFH9_9VIRU</name>
<evidence type="ECO:0000313" key="1">
    <source>
        <dbReference type="EMBL" id="XBS47725.1"/>
    </source>
</evidence>
<gene>
    <name evidence="1" type="ORF">SURPRISE13_140</name>
</gene>
<dbReference type="EMBL" id="PP856017">
    <property type="protein sequence ID" value="XBS47725.1"/>
    <property type="molecule type" value="Genomic_DNA"/>
</dbReference>
<accession>A0AAU7PFH9</accession>
<protein>
    <submittedName>
        <fullName evidence="1">Uncharacterized protein</fullName>
    </submittedName>
</protein>